<feature type="region of interest" description="Disordered" evidence="5">
    <location>
        <begin position="748"/>
        <end position="767"/>
    </location>
</feature>
<feature type="region of interest" description="Disordered" evidence="5">
    <location>
        <begin position="215"/>
        <end position="260"/>
    </location>
</feature>
<keyword evidence="2 4" id="KW-0863">Zinc-finger</keyword>
<feature type="compositionally biased region" description="Low complexity" evidence="5">
    <location>
        <begin position="528"/>
        <end position="549"/>
    </location>
</feature>
<feature type="compositionally biased region" description="Low complexity" evidence="5">
    <location>
        <begin position="369"/>
        <end position="389"/>
    </location>
</feature>
<feature type="compositionally biased region" description="Polar residues" evidence="5">
    <location>
        <begin position="222"/>
        <end position="231"/>
    </location>
</feature>
<name>C5LKZ0_PERM5</name>
<feature type="compositionally biased region" description="Polar residues" evidence="5">
    <location>
        <begin position="702"/>
        <end position="711"/>
    </location>
</feature>
<keyword evidence="3 4" id="KW-0862">Zinc</keyword>
<dbReference type="RefSeq" id="XP_002769836.1">
    <property type="nucleotide sequence ID" value="XM_002769790.1"/>
</dbReference>
<feature type="region of interest" description="Disordered" evidence="5">
    <location>
        <begin position="415"/>
        <end position="455"/>
    </location>
</feature>
<organism evidence="8">
    <name type="scientific">Perkinsus marinus (strain ATCC 50983 / TXsc)</name>
    <dbReference type="NCBI Taxonomy" id="423536"/>
    <lineage>
        <taxon>Eukaryota</taxon>
        <taxon>Sar</taxon>
        <taxon>Alveolata</taxon>
        <taxon>Perkinsozoa</taxon>
        <taxon>Perkinsea</taxon>
        <taxon>Perkinsida</taxon>
        <taxon>Perkinsidae</taxon>
        <taxon>Perkinsus</taxon>
    </lineage>
</organism>
<evidence type="ECO:0000256" key="4">
    <source>
        <dbReference type="PROSITE-ProRule" id="PRU00723"/>
    </source>
</evidence>
<dbReference type="SMART" id="SM00356">
    <property type="entry name" value="ZnF_C3H1"/>
    <property type="match status" value="1"/>
</dbReference>
<dbReference type="GO" id="GO:0008270">
    <property type="term" value="F:zinc ion binding"/>
    <property type="evidence" value="ECO:0007669"/>
    <property type="project" value="UniProtKB-KW"/>
</dbReference>
<feature type="compositionally biased region" description="Acidic residues" evidence="5">
    <location>
        <begin position="180"/>
        <end position="198"/>
    </location>
</feature>
<dbReference type="InterPro" id="IPR036855">
    <property type="entry name" value="Znf_CCCH_sf"/>
</dbReference>
<dbReference type="EMBL" id="GG683038">
    <property type="protein sequence ID" value="EER02554.1"/>
    <property type="molecule type" value="Genomic_DNA"/>
</dbReference>
<dbReference type="PROSITE" id="PS50103">
    <property type="entry name" value="ZF_C3H1"/>
    <property type="match status" value="1"/>
</dbReference>
<evidence type="ECO:0000313" key="7">
    <source>
        <dbReference type="EMBL" id="EER02554.1"/>
    </source>
</evidence>
<dbReference type="SUPFAM" id="SSF90229">
    <property type="entry name" value="CCCH zinc finger"/>
    <property type="match status" value="1"/>
</dbReference>
<feature type="compositionally biased region" description="Low complexity" evidence="5">
    <location>
        <begin position="568"/>
        <end position="583"/>
    </location>
</feature>
<dbReference type="GeneID" id="9047704"/>
<gene>
    <name evidence="7" type="ORF">Pmar_PMAR005895</name>
</gene>
<feature type="compositionally biased region" description="Low complexity" evidence="5">
    <location>
        <begin position="797"/>
        <end position="806"/>
    </location>
</feature>
<dbReference type="Pfam" id="PF00642">
    <property type="entry name" value="zf-CCCH"/>
    <property type="match status" value="1"/>
</dbReference>
<keyword evidence="1 4" id="KW-0479">Metal-binding</keyword>
<dbReference type="InterPro" id="IPR000571">
    <property type="entry name" value="Znf_CCCH"/>
</dbReference>
<feature type="zinc finger region" description="C3H1-type" evidence="4">
    <location>
        <begin position="450"/>
        <end position="478"/>
    </location>
</feature>
<feature type="region of interest" description="Disordered" evidence="5">
    <location>
        <begin position="369"/>
        <end position="398"/>
    </location>
</feature>
<protein>
    <recommendedName>
        <fullName evidence="6">C3H1-type domain-containing protein</fullName>
    </recommendedName>
</protein>
<keyword evidence="8" id="KW-1185">Reference proteome</keyword>
<feature type="region of interest" description="Disordered" evidence="5">
    <location>
        <begin position="528"/>
        <end position="588"/>
    </location>
</feature>
<dbReference type="AlphaFoldDB" id="C5LKZ0"/>
<dbReference type="Gene3D" id="4.10.1000.10">
    <property type="entry name" value="Zinc finger, CCCH-type"/>
    <property type="match status" value="1"/>
</dbReference>
<feature type="compositionally biased region" description="Low complexity" evidence="5">
    <location>
        <begin position="831"/>
        <end position="845"/>
    </location>
</feature>
<feature type="compositionally biased region" description="Low complexity" evidence="5">
    <location>
        <begin position="232"/>
        <end position="260"/>
    </location>
</feature>
<proteinExistence type="predicted"/>
<feature type="region of interest" description="Disordered" evidence="5">
    <location>
        <begin position="779"/>
        <end position="854"/>
    </location>
</feature>
<feature type="domain" description="C3H1-type" evidence="6">
    <location>
        <begin position="450"/>
        <end position="478"/>
    </location>
</feature>
<feature type="compositionally biased region" description="Basic and acidic residues" evidence="5">
    <location>
        <begin position="748"/>
        <end position="764"/>
    </location>
</feature>
<evidence type="ECO:0000256" key="5">
    <source>
        <dbReference type="SAM" id="MobiDB-lite"/>
    </source>
</evidence>
<evidence type="ECO:0000256" key="2">
    <source>
        <dbReference type="ARBA" id="ARBA00022771"/>
    </source>
</evidence>
<feature type="region of interest" description="Disordered" evidence="5">
    <location>
        <begin position="274"/>
        <end position="302"/>
    </location>
</feature>
<evidence type="ECO:0000259" key="6">
    <source>
        <dbReference type="PROSITE" id="PS50103"/>
    </source>
</evidence>
<evidence type="ECO:0000256" key="1">
    <source>
        <dbReference type="ARBA" id="ARBA00022723"/>
    </source>
</evidence>
<reference evidence="7 8" key="1">
    <citation type="submission" date="2008-07" db="EMBL/GenBank/DDBJ databases">
        <authorList>
            <person name="El-Sayed N."/>
            <person name="Caler E."/>
            <person name="Inman J."/>
            <person name="Amedeo P."/>
            <person name="Hass B."/>
            <person name="Wortman J."/>
        </authorList>
    </citation>
    <scope>NUCLEOTIDE SEQUENCE [LARGE SCALE GENOMIC DNA]</scope>
    <source>
        <strain evidence="8">ATCC 50983 / TXsc</strain>
    </source>
</reference>
<feature type="region of interest" description="Disordered" evidence="5">
    <location>
        <begin position="177"/>
        <end position="201"/>
    </location>
</feature>
<evidence type="ECO:0000313" key="8">
    <source>
        <dbReference type="Proteomes" id="UP000007800"/>
    </source>
</evidence>
<accession>C5LKZ0</accession>
<feature type="region of interest" description="Disordered" evidence="5">
    <location>
        <begin position="695"/>
        <end position="738"/>
    </location>
</feature>
<dbReference type="Proteomes" id="UP000007800">
    <property type="component" value="Unassembled WGS sequence"/>
</dbReference>
<evidence type="ECO:0000256" key="3">
    <source>
        <dbReference type="ARBA" id="ARBA00022833"/>
    </source>
</evidence>
<dbReference type="InParanoid" id="C5LKZ0"/>
<sequence>MDNPDLQAIVNKVWPALMKEVEKRSTSMEQDLIKRHNIRMMNEMQEVVRQIKIAKVRNDEVLRAYHAKHGELTRAVTDVVEKQQSMNNDIEDVKRKMAQLKQELTLRCGQNTEQLAQLKHTVFTAWQKEKSDVQQRVTQLYRSDLALVLQQCEMKLKENHSQVIGLKKQLRKLTAKVEGNNDDDDEEEEDVATEDDEMMASSSFDLTKILHDSKVDDDHTQPTESKPQQQASTVTPSSGVTTTTPNQQQPTTNTATTSTQQLLQQQITAAQQQATAFAGQSQQRPGTQSSSSSPAPSSVSGMSNISKSIAEVLSSNPAATQSGIAQLMANLPRQQQIQLQLLVQQQQQARQQQQAAQLAATTNTAAAAAHQQQQAARTAAQASASAAAHQEGKTQQATGQEWGGMIQALANKLGTQVPLQQQQQGSTPTPTPSPSTTTQVTNALPPSSSATTTTPCPFFTTFGWCKFGDKCRYVHTSTGREPLRHLPPAMIAQLQQQLSAQVQSGQITGSVGLTQAIAASARQGAQHAAAQAAAQQAAQQQQQQRHTPTATPPPPSSIDQHGARPQVSTTSTPLSSAASATRSGGPTNQQSLMAAQIACQQEAMAMGRAKAKTLPCKFHQIGSGFSGLHLPTGTQADVTAQAAAKAWGTTGLGSNAGAWTTGTAAAASGGAAATGVPSTTTLVPDSTSCSVASAVAAAPNTRPKQLDQQQQQHREASMGSNSSNAPPPPPPGIGNRTTAVVADGDAHDHHHDDVAHEEDVGIRDGEDDTEYDQWNAMTFDLGDGDNLTTTTRKNRLPQSSPSSDFSGPPPGLGIKQKGNEHLTPPPGLVATNTTTSSTNTNTDSNNNKKKTMKR</sequence>